<dbReference type="PRINTS" id="PR00070">
    <property type="entry name" value="DHFR"/>
</dbReference>
<organism evidence="10 11">
    <name type="scientific">Philodulcilactobacillus myokoensis</name>
    <dbReference type="NCBI Taxonomy" id="2929573"/>
    <lineage>
        <taxon>Bacteria</taxon>
        <taxon>Bacillati</taxon>
        <taxon>Bacillota</taxon>
        <taxon>Bacilli</taxon>
        <taxon>Lactobacillales</taxon>
        <taxon>Lactobacillaceae</taxon>
        <taxon>Philodulcilactobacillus</taxon>
    </lineage>
</organism>
<evidence type="ECO:0000313" key="11">
    <source>
        <dbReference type="Proteomes" id="UP001144204"/>
    </source>
</evidence>
<reference evidence="10" key="1">
    <citation type="submission" date="2022-07" db="EMBL/GenBank/DDBJ databases">
        <authorList>
            <person name="Kouya T."/>
            <person name="Ishiyama Y."/>
        </authorList>
    </citation>
    <scope>NUCLEOTIDE SEQUENCE</scope>
    <source>
        <strain evidence="10">WR16-4</strain>
    </source>
</reference>
<dbReference type="PANTHER" id="PTHR48069:SF3">
    <property type="entry name" value="DIHYDROFOLATE REDUCTASE"/>
    <property type="match status" value="1"/>
</dbReference>
<proteinExistence type="inferred from homology"/>
<dbReference type="Pfam" id="PF00186">
    <property type="entry name" value="DHFR_1"/>
    <property type="match status" value="1"/>
</dbReference>
<gene>
    <name evidence="10" type="primary">folA</name>
    <name evidence="10" type="ORF">WR164_08600</name>
</gene>
<evidence type="ECO:0000256" key="6">
    <source>
        <dbReference type="ARBA" id="ARBA00023002"/>
    </source>
</evidence>
<dbReference type="EC" id="1.5.1.3" evidence="3 7"/>
<evidence type="ECO:0000256" key="1">
    <source>
        <dbReference type="ARBA" id="ARBA00004903"/>
    </source>
</evidence>
<evidence type="ECO:0000259" key="9">
    <source>
        <dbReference type="PROSITE" id="PS51330"/>
    </source>
</evidence>
<dbReference type="SUPFAM" id="SSF53597">
    <property type="entry name" value="Dihydrofolate reductase-like"/>
    <property type="match status" value="1"/>
</dbReference>
<dbReference type="Proteomes" id="UP001144204">
    <property type="component" value="Unassembled WGS sequence"/>
</dbReference>
<evidence type="ECO:0000256" key="4">
    <source>
        <dbReference type="ARBA" id="ARBA00022563"/>
    </source>
</evidence>
<dbReference type="PROSITE" id="PS51330">
    <property type="entry name" value="DHFR_2"/>
    <property type="match status" value="1"/>
</dbReference>
<comment type="similarity">
    <text evidence="2 7 8">Belongs to the dihydrofolate reductase family.</text>
</comment>
<evidence type="ECO:0000256" key="7">
    <source>
        <dbReference type="PIRNR" id="PIRNR000194"/>
    </source>
</evidence>
<dbReference type="InterPro" id="IPR017925">
    <property type="entry name" value="DHFR_CS"/>
</dbReference>
<dbReference type="InterPro" id="IPR024072">
    <property type="entry name" value="DHFR-like_dom_sf"/>
</dbReference>
<dbReference type="PROSITE" id="PS00075">
    <property type="entry name" value="DHFR_1"/>
    <property type="match status" value="1"/>
</dbReference>
<dbReference type="GO" id="GO:0046654">
    <property type="term" value="P:tetrahydrofolate biosynthetic process"/>
    <property type="evidence" value="ECO:0007669"/>
    <property type="project" value="InterPro"/>
</dbReference>
<dbReference type="EMBL" id="BRPL01000002">
    <property type="protein sequence ID" value="GLB46881.1"/>
    <property type="molecule type" value="Genomic_DNA"/>
</dbReference>
<dbReference type="GO" id="GO:0046655">
    <property type="term" value="P:folic acid metabolic process"/>
    <property type="evidence" value="ECO:0007669"/>
    <property type="project" value="TreeGrafter"/>
</dbReference>
<keyword evidence="4 7" id="KW-0554">One-carbon metabolism</keyword>
<keyword evidence="6 7" id="KW-0560">Oxidoreductase</keyword>
<dbReference type="PIRSF" id="PIRSF000194">
    <property type="entry name" value="DHFR"/>
    <property type="match status" value="1"/>
</dbReference>
<accession>A0A9W6ESB9</accession>
<dbReference type="RefSeq" id="WP_286136343.1">
    <property type="nucleotide sequence ID" value="NZ_BRPL01000002.1"/>
</dbReference>
<dbReference type="PANTHER" id="PTHR48069">
    <property type="entry name" value="DIHYDROFOLATE REDUCTASE"/>
    <property type="match status" value="1"/>
</dbReference>
<dbReference type="InterPro" id="IPR012259">
    <property type="entry name" value="DHFR"/>
</dbReference>
<evidence type="ECO:0000256" key="8">
    <source>
        <dbReference type="RuleBase" id="RU004474"/>
    </source>
</evidence>
<dbReference type="Gene3D" id="3.40.430.10">
    <property type="entry name" value="Dihydrofolate Reductase, subunit A"/>
    <property type="match status" value="1"/>
</dbReference>
<sequence length="163" mass="19197">MIAFVWAEGRNHVIGYHHHLPWHLPADMHHFKEITTGHSILAGRKTYDSFGGHPLPRRKNLVITRNPNFKVPRNVLVFHQLSSFLKYANEHKDEQIDVIGGSDIFKLILPYVDELYKTFIDADFSGDTYMPTINYHQFKLVESKKYQPDGKNHYSYRFDHFVK</sequence>
<dbReference type="GO" id="GO:0006730">
    <property type="term" value="P:one-carbon metabolic process"/>
    <property type="evidence" value="ECO:0007669"/>
    <property type="project" value="UniProtKB-KW"/>
</dbReference>
<dbReference type="AlphaFoldDB" id="A0A9W6ESB9"/>
<dbReference type="GO" id="GO:0046452">
    <property type="term" value="P:dihydrofolate metabolic process"/>
    <property type="evidence" value="ECO:0007669"/>
    <property type="project" value="TreeGrafter"/>
</dbReference>
<comment type="caution">
    <text evidence="10">The sequence shown here is derived from an EMBL/GenBank/DDBJ whole genome shotgun (WGS) entry which is preliminary data.</text>
</comment>
<evidence type="ECO:0000256" key="5">
    <source>
        <dbReference type="ARBA" id="ARBA00022857"/>
    </source>
</evidence>
<dbReference type="GO" id="GO:0004146">
    <property type="term" value="F:dihydrofolate reductase activity"/>
    <property type="evidence" value="ECO:0007669"/>
    <property type="project" value="UniProtKB-EC"/>
</dbReference>
<dbReference type="CDD" id="cd00209">
    <property type="entry name" value="DHFR"/>
    <property type="match status" value="1"/>
</dbReference>
<feature type="domain" description="DHFR" evidence="9">
    <location>
        <begin position="1"/>
        <end position="163"/>
    </location>
</feature>
<dbReference type="GO" id="GO:0050661">
    <property type="term" value="F:NADP binding"/>
    <property type="evidence" value="ECO:0007669"/>
    <property type="project" value="InterPro"/>
</dbReference>
<evidence type="ECO:0000256" key="3">
    <source>
        <dbReference type="ARBA" id="ARBA00012856"/>
    </source>
</evidence>
<keyword evidence="5 7" id="KW-0521">NADP</keyword>
<name>A0A9W6ESB9_9LACO</name>
<evidence type="ECO:0000313" key="10">
    <source>
        <dbReference type="EMBL" id="GLB46881.1"/>
    </source>
</evidence>
<dbReference type="InterPro" id="IPR001796">
    <property type="entry name" value="DHFR_dom"/>
</dbReference>
<protein>
    <recommendedName>
        <fullName evidence="3 7">Dihydrofolate reductase</fullName>
        <ecNumber evidence="3 7">1.5.1.3</ecNumber>
    </recommendedName>
</protein>
<comment type="pathway">
    <text evidence="1 7">Cofactor biosynthesis; tetrahydrofolate biosynthesis; 5,6,7,8-tetrahydrofolate from 7,8-dihydrofolate: step 1/1.</text>
</comment>
<comment type="catalytic activity">
    <reaction evidence="7">
        <text>(6S)-5,6,7,8-tetrahydrofolate + NADP(+) = 7,8-dihydrofolate + NADPH + H(+)</text>
        <dbReference type="Rhea" id="RHEA:15009"/>
        <dbReference type="ChEBI" id="CHEBI:15378"/>
        <dbReference type="ChEBI" id="CHEBI:57451"/>
        <dbReference type="ChEBI" id="CHEBI:57453"/>
        <dbReference type="ChEBI" id="CHEBI:57783"/>
        <dbReference type="ChEBI" id="CHEBI:58349"/>
        <dbReference type="EC" id="1.5.1.3"/>
    </reaction>
</comment>
<keyword evidence="11" id="KW-1185">Reference proteome</keyword>
<comment type="function">
    <text evidence="7">Key enzyme in folate metabolism. Catalyzes an essential reaction for de novo glycine and purine synthesis, and for DNA precursor synthesis.</text>
</comment>
<reference evidence="10" key="2">
    <citation type="journal article" date="2023" name="PLoS ONE">
        <title>Philodulcilactobacillus myokoensis gen. nov., sp. nov., a fructophilic, acidophilic, and agar-phobic lactic acid bacterium isolated from fermented vegetable extracts.</title>
        <authorList>
            <person name="Kouya T."/>
            <person name="Ishiyama Y."/>
            <person name="Ohashi S."/>
            <person name="Kumakubo R."/>
            <person name="Yamazaki T."/>
            <person name="Otaki T."/>
        </authorList>
    </citation>
    <scope>NUCLEOTIDE SEQUENCE</scope>
    <source>
        <strain evidence="10">WR16-4</strain>
    </source>
</reference>
<evidence type="ECO:0000256" key="2">
    <source>
        <dbReference type="ARBA" id="ARBA00009539"/>
    </source>
</evidence>
<dbReference type="GO" id="GO:0005829">
    <property type="term" value="C:cytosol"/>
    <property type="evidence" value="ECO:0007669"/>
    <property type="project" value="TreeGrafter"/>
</dbReference>